<organism evidence="1 2">
    <name type="scientific">Streptococcus pneumoniae</name>
    <dbReference type="NCBI Taxonomy" id="1313"/>
    <lineage>
        <taxon>Bacteria</taxon>
        <taxon>Bacillati</taxon>
        <taxon>Bacillota</taxon>
        <taxon>Bacilli</taxon>
        <taxon>Lactobacillales</taxon>
        <taxon>Streptococcaceae</taxon>
        <taxon>Streptococcus</taxon>
    </lineage>
</organism>
<evidence type="ECO:0000313" key="1">
    <source>
        <dbReference type="EMBL" id="TVW83364.1"/>
    </source>
</evidence>
<comment type="caution">
    <text evidence="1">The sequence shown here is derived from an EMBL/GenBank/DDBJ whole genome shotgun (WGS) entry which is preliminary data.</text>
</comment>
<protein>
    <submittedName>
        <fullName evidence="1">Helix-turn-helix transcriptional regulator</fullName>
    </submittedName>
</protein>
<dbReference type="AlphaFoldDB" id="A0A559A149"/>
<dbReference type="CDD" id="cd00093">
    <property type="entry name" value="HTH_XRE"/>
    <property type="match status" value="1"/>
</dbReference>
<sequence length="58" mass="6948">MNFEKMNDLIISERILNARKSRKLTQEDFCDEFSEKVSLDKFRLSNLENGKRNKKKNP</sequence>
<dbReference type="InterPro" id="IPR010982">
    <property type="entry name" value="Lambda_DNA-bd_dom_sf"/>
</dbReference>
<evidence type="ECO:0000313" key="2">
    <source>
        <dbReference type="Proteomes" id="UP000320896"/>
    </source>
</evidence>
<proteinExistence type="predicted"/>
<dbReference type="Proteomes" id="UP000320896">
    <property type="component" value="Unassembled WGS sequence"/>
</dbReference>
<dbReference type="InterPro" id="IPR001387">
    <property type="entry name" value="Cro/C1-type_HTH"/>
</dbReference>
<gene>
    <name evidence="1" type="ORF">AZJ70_09050</name>
</gene>
<dbReference type="GO" id="GO:0003677">
    <property type="term" value="F:DNA binding"/>
    <property type="evidence" value="ECO:0007669"/>
    <property type="project" value="InterPro"/>
</dbReference>
<feature type="non-terminal residue" evidence="1">
    <location>
        <position position="58"/>
    </location>
</feature>
<accession>A0A559A149</accession>
<reference evidence="1 2" key="1">
    <citation type="submission" date="2019-07" db="EMBL/GenBank/DDBJ databases">
        <authorList>
            <person name="Mohale T."/>
        </authorList>
    </citation>
    <scope>NUCLEOTIDE SEQUENCE [LARGE SCALE GENOMIC DNA]</scope>
    <source>
        <strain evidence="1 2">NTPn 126</strain>
    </source>
</reference>
<name>A0A559A149_STREE</name>
<dbReference type="EMBL" id="VMWH01000115">
    <property type="protein sequence ID" value="TVW83364.1"/>
    <property type="molecule type" value="Genomic_DNA"/>
</dbReference>
<dbReference type="Gene3D" id="1.10.260.40">
    <property type="entry name" value="lambda repressor-like DNA-binding domains"/>
    <property type="match status" value="1"/>
</dbReference>
<dbReference type="SUPFAM" id="SSF47413">
    <property type="entry name" value="lambda repressor-like DNA-binding domains"/>
    <property type="match status" value="1"/>
</dbReference>